<dbReference type="NCBIfam" id="TIGR00688">
    <property type="entry name" value="rarD"/>
    <property type="match status" value="1"/>
</dbReference>
<comment type="similarity">
    <text evidence="2">Belongs to the EamA transporter family.</text>
</comment>
<dbReference type="Pfam" id="PF00892">
    <property type="entry name" value="EamA"/>
    <property type="match status" value="1"/>
</dbReference>
<dbReference type="InterPro" id="IPR004626">
    <property type="entry name" value="RarD"/>
</dbReference>
<dbReference type="EMBL" id="QLZR01000008">
    <property type="protein sequence ID" value="RAZ74070.1"/>
    <property type="molecule type" value="Genomic_DNA"/>
</dbReference>
<reference evidence="10 11" key="1">
    <citation type="submission" date="2018-06" db="EMBL/GenBank/DDBJ databases">
        <title>The draft genome sequences of strains SCU63 and S1.</title>
        <authorList>
            <person name="Gan L."/>
        </authorList>
    </citation>
    <scope>NUCLEOTIDE SEQUENCE [LARGE SCALE GENOMIC DNA]</scope>
    <source>
        <strain evidence="10 11">SCU63</strain>
    </source>
</reference>
<feature type="transmembrane region" description="Helical" evidence="8">
    <location>
        <begin position="75"/>
        <end position="94"/>
    </location>
</feature>
<keyword evidence="4" id="KW-1003">Cell membrane</keyword>
<gene>
    <name evidence="10" type="primary">rarD</name>
    <name evidence="10" type="ORF">DP120_15935</name>
</gene>
<evidence type="ECO:0000313" key="11">
    <source>
        <dbReference type="Proteomes" id="UP000251002"/>
    </source>
</evidence>
<dbReference type="AlphaFoldDB" id="A0A365KN29"/>
<evidence type="ECO:0000256" key="7">
    <source>
        <dbReference type="ARBA" id="ARBA00023136"/>
    </source>
</evidence>
<keyword evidence="11" id="KW-1185">Reference proteome</keyword>
<dbReference type="RefSeq" id="WP_112224636.1">
    <property type="nucleotide sequence ID" value="NZ_CP047673.1"/>
</dbReference>
<feature type="transmembrane region" description="Helical" evidence="8">
    <location>
        <begin position="37"/>
        <end position="55"/>
    </location>
</feature>
<feature type="transmembrane region" description="Helical" evidence="8">
    <location>
        <begin position="130"/>
        <end position="147"/>
    </location>
</feature>
<name>A0A365KN29_9BACL</name>
<keyword evidence="5 8" id="KW-0812">Transmembrane</keyword>
<dbReference type="InterPro" id="IPR000620">
    <property type="entry name" value="EamA_dom"/>
</dbReference>
<dbReference type="GO" id="GO:0005886">
    <property type="term" value="C:plasma membrane"/>
    <property type="evidence" value="ECO:0007669"/>
    <property type="project" value="UniProtKB-SubCell"/>
</dbReference>
<evidence type="ECO:0000256" key="6">
    <source>
        <dbReference type="ARBA" id="ARBA00022989"/>
    </source>
</evidence>
<evidence type="ECO:0000256" key="3">
    <source>
        <dbReference type="ARBA" id="ARBA00022448"/>
    </source>
</evidence>
<feature type="transmembrane region" description="Helical" evidence="8">
    <location>
        <begin position="153"/>
        <end position="169"/>
    </location>
</feature>
<feature type="transmembrane region" description="Helical" evidence="8">
    <location>
        <begin position="7"/>
        <end position="25"/>
    </location>
</feature>
<protein>
    <submittedName>
        <fullName evidence="10">EamA family transporter RarD</fullName>
    </submittedName>
</protein>
<proteinExistence type="inferred from homology"/>
<keyword evidence="6 8" id="KW-1133">Transmembrane helix</keyword>
<evidence type="ECO:0000256" key="5">
    <source>
        <dbReference type="ARBA" id="ARBA00022692"/>
    </source>
</evidence>
<feature type="domain" description="EamA" evidence="9">
    <location>
        <begin position="6"/>
        <end position="146"/>
    </location>
</feature>
<dbReference type="SUPFAM" id="SSF103481">
    <property type="entry name" value="Multidrug resistance efflux transporter EmrE"/>
    <property type="match status" value="1"/>
</dbReference>
<feature type="transmembrane region" description="Helical" evidence="8">
    <location>
        <begin position="106"/>
        <end position="123"/>
    </location>
</feature>
<feature type="transmembrane region" description="Helical" evidence="8">
    <location>
        <begin position="181"/>
        <end position="202"/>
    </location>
</feature>
<dbReference type="Proteomes" id="UP000251002">
    <property type="component" value="Unassembled WGS sequence"/>
</dbReference>
<keyword evidence="3" id="KW-0813">Transport</keyword>
<feature type="transmembrane region" description="Helical" evidence="8">
    <location>
        <begin position="217"/>
        <end position="239"/>
    </location>
</feature>
<comment type="subcellular location">
    <subcellularLocation>
        <location evidence="1">Cell membrane</location>
        <topology evidence="1">Multi-pass membrane protein</topology>
    </subcellularLocation>
</comment>
<dbReference type="PANTHER" id="PTHR22911">
    <property type="entry name" value="ACYL-MALONYL CONDENSING ENZYME-RELATED"/>
    <property type="match status" value="1"/>
</dbReference>
<accession>A0A365KN29</accession>
<evidence type="ECO:0000256" key="8">
    <source>
        <dbReference type="SAM" id="Phobius"/>
    </source>
</evidence>
<feature type="transmembrane region" description="Helical" evidence="8">
    <location>
        <begin position="270"/>
        <end position="288"/>
    </location>
</feature>
<sequence>MADEKKGIIYTILTYAMWGVLPIYWKQLGHVPSDEILAARIFWAFWVTVAFIFLIGGHKQLFADLKSLWRSKKAFFTLMLASYLITLNWFLYIFAVTNDRIVETSMAYYINPLVSMLLGVFFLKEKLTPAIKIAFILAAIGVGILTISYGAFPWMALGMAFSFAFYGLIKKTIKLNALRGLALETLFVLPVATAFYIYLFAIDRAAFTTVNIETDGLLILSGAVTALPLVLFATGAPLIPMYMIGFLQYIAPTMMLIIGVLMYGEEFNRTSLISFSFIWVALILFTASKVSEARKIRREKVRNPIAYSKKQ</sequence>
<evidence type="ECO:0000256" key="4">
    <source>
        <dbReference type="ARBA" id="ARBA00022475"/>
    </source>
</evidence>
<dbReference type="PANTHER" id="PTHR22911:SF137">
    <property type="entry name" value="SOLUTE CARRIER FAMILY 35 MEMBER G2-RELATED"/>
    <property type="match status" value="1"/>
</dbReference>
<evidence type="ECO:0000313" key="10">
    <source>
        <dbReference type="EMBL" id="RAZ74070.1"/>
    </source>
</evidence>
<comment type="caution">
    <text evidence="10">The sequence shown here is derived from an EMBL/GenBank/DDBJ whole genome shotgun (WGS) entry which is preliminary data.</text>
</comment>
<evidence type="ECO:0000256" key="2">
    <source>
        <dbReference type="ARBA" id="ARBA00007362"/>
    </source>
</evidence>
<evidence type="ECO:0000259" key="9">
    <source>
        <dbReference type="Pfam" id="PF00892"/>
    </source>
</evidence>
<keyword evidence="7 8" id="KW-0472">Membrane</keyword>
<organism evidence="10 11">
    <name type="scientific">Planococcus halotolerans</name>
    <dbReference type="NCBI Taxonomy" id="2233542"/>
    <lineage>
        <taxon>Bacteria</taxon>
        <taxon>Bacillati</taxon>
        <taxon>Bacillota</taxon>
        <taxon>Bacilli</taxon>
        <taxon>Bacillales</taxon>
        <taxon>Caryophanaceae</taxon>
        <taxon>Planococcus</taxon>
    </lineage>
</organism>
<evidence type="ECO:0000256" key="1">
    <source>
        <dbReference type="ARBA" id="ARBA00004651"/>
    </source>
</evidence>
<feature type="transmembrane region" description="Helical" evidence="8">
    <location>
        <begin position="246"/>
        <end position="264"/>
    </location>
</feature>
<dbReference type="InterPro" id="IPR037185">
    <property type="entry name" value="EmrE-like"/>
</dbReference>